<proteinExistence type="predicted"/>
<dbReference type="GeneID" id="36577171"/>
<dbReference type="EMBL" id="KZ679007">
    <property type="protein sequence ID" value="PSS25596.1"/>
    <property type="molecule type" value="Genomic_DNA"/>
</dbReference>
<dbReference type="PROSITE" id="PS50181">
    <property type="entry name" value="FBOX"/>
    <property type="match status" value="1"/>
</dbReference>
<name>A0A2T3BB99_AMORE</name>
<organism evidence="2 3">
    <name type="scientific">Amorphotheca resinae ATCC 22711</name>
    <dbReference type="NCBI Taxonomy" id="857342"/>
    <lineage>
        <taxon>Eukaryota</taxon>
        <taxon>Fungi</taxon>
        <taxon>Dikarya</taxon>
        <taxon>Ascomycota</taxon>
        <taxon>Pezizomycotina</taxon>
        <taxon>Leotiomycetes</taxon>
        <taxon>Helotiales</taxon>
        <taxon>Amorphothecaceae</taxon>
        <taxon>Amorphotheca</taxon>
    </lineage>
</organism>
<dbReference type="Proteomes" id="UP000241818">
    <property type="component" value="Unassembled WGS sequence"/>
</dbReference>
<dbReference type="AlphaFoldDB" id="A0A2T3BB99"/>
<dbReference type="Pfam" id="PF00646">
    <property type="entry name" value="F-box"/>
    <property type="match status" value="1"/>
</dbReference>
<evidence type="ECO:0000313" key="3">
    <source>
        <dbReference type="Proteomes" id="UP000241818"/>
    </source>
</evidence>
<dbReference type="InterPro" id="IPR001810">
    <property type="entry name" value="F-box_dom"/>
</dbReference>
<dbReference type="InterPro" id="IPR032675">
    <property type="entry name" value="LRR_dom_sf"/>
</dbReference>
<dbReference type="Gene3D" id="3.80.10.10">
    <property type="entry name" value="Ribonuclease Inhibitor"/>
    <property type="match status" value="1"/>
</dbReference>
<keyword evidence="3" id="KW-1185">Reference proteome</keyword>
<dbReference type="SUPFAM" id="SSF52047">
    <property type="entry name" value="RNI-like"/>
    <property type="match status" value="1"/>
</dbReference>
<dbReference type="RefSeq" id="XP_024724195.1">
    <property type="nucleotide sequence ID" value="XM_024869090.1"/>
</dbReference>
<evidence type="ECO:0000313" key="2">
    <source>
        <dbReference type="EMBL" id="PSS25596.1"/>
    </source>
</evidence>
<reference evidence="2 3" key="1">
    <citation type="journal article" date="2018" name="New Phytol.">
        <title>Comparative genomics and transcriptomics depict ericoid mycorrhizal fungi as versatile saprotrophs and plant mutualists.</title>
        <authorList>
            <person name="Martino E."/>
            <person name="Morin E."/>
            <person name="Grelet G.A."/>
            <person name="Kuo A."/>
            <person name="Kohler A."/>
            <person name="Daghino S."/>
            <person name="Barry K.W."/>
            <person name="Cichocki N."/>
            <person name="Clum A."/>
            <person name="Dockter R.B."/>
            <person name="Hainaut M."/>
            <person name="Kuo R.C."/>
            <person name="LaButti K."/>
            <person name="Lindahl B.D."/>
            <person name="Lindquist E.A."/>
            <person name="Lipzen A."/>
            <person name="Khouja H.R."/>
            <person name="Magnuson J."/>
            <person name="Murat C."/>
            <person name="Ohm R.A."/>
            <person name="Singer S.W."/>
            <person name="Spatafora J.W."/>
            <person name="Wang M."/>
            <person name="Veneault-Fourrey C."/>
            <person name="Henrissat B."/>
            <person name="Grigoriev I.V."/>
            <person name="Martin F.M."/>
            <person name="Perotto S."/>
        </authorList>
    </citation>
    <scope>NUCLEOTIDE SEQUENCE [LARGE SCALE GENOMIC DNA]</scope>
    <source>
        <strain evidence="2 3">ATCC 22711</strain>
    </source>
</reference>
<accession>A0A2T3BB99</accession>
<dbReference type="OrthoDB" id="5224238at2759"/>
<sequence>MDRLPVELRQTLLELLDRPELKAIRLTSKSWASLGAEYLVSPSFTTFPYRDDITRLINLSAHPKFSFRIQSLTFNLGEMNEYHARHNAYFLNYMREYESRLFTLEETWSTYHRWKALKEQYLPRVCDLALLTEAFSSLSNLKDISVSLTNFPFPSTDCPELLSQMWRIPSTRLLPRIPTTSRFTSLLSAISLFPHLTIQTLSHDRLPFEFFAQNRPLISSISPAFTHLTSLALTLDYHDSNALHHEPACQNLALCLHRATNLHTLSLTFQSRTKVSISALLSACCDIPLRDLRSLRLEGIACTEDELADFLTAHAGLKTVVLGGPGVRTPHQPATGGVHLREGTFAGLFERVGRGLGLESFEIMGDLLEVESGRRWLLDGLEDVRSLDIFQSE</sequence>
<feature type="domain" description="F-box" evidence="1">
    <location>
        <begin position="1"/>
        <end position="47"/>
    </location>
</feature>
<gene>
    <name evidence="2" type="ORF">M430DRAFT_64131</name>
</gene>
<dbReference type="InParanoid" id="A0A2T3BB99"/>
<evidence type="ECO:0000259" key="1">
    <source>
        <dbReference type="PROSITE" id="PS50181"/>
    </source>
</evidence>
<protein>
    <recommendedName>
        <fullName evidence="1">F-box domain-containing protein</fullName>
    </recommendedName>
</protein>